<dbReference type="PROSITE" id="PS51294">
    <property type="entry name" value="HTH_MYB"/>
    <property type="match status" value="2"/>
</dbReference>
<feature type="domain" description="Myb-like" evidence="6">
    <location>
        <begin position="119"/>
        <end position="165"/>
    </location>
</feature>
<dbReference type="PROSITE" id="PS50090">
    <property type="entry name" value="MYB_LIKE"/>
    <property type="match status" value="2"/>
</dbReference>
<feature type="domain" description="Myb-like" evidence="6">
    <location>
        <begin position="166"/>
        <end position="216"/>
    </location>
</feature>
<dbReference type="GO" id="GO:0000981">
    <property type="term" value="F:DNA-binding transcription factor activity, RNA polymerase II-specific"/>
    <property type="evidence" value="ECO:0007669"/>
    <property type="project" value="TreeGrafter"/>
</dbReference>
<dbReference type="PANTHER" id="PTHR45614:SF290">
    <property type="entry name" value="TRANSCRIPTIONAL ACTIVATOR MYB-LIKE"/>
    <property type="match status" value="1"/>
</dbReference>
<dbReference type="GO" id="GO:0005634">
    <property type="term" value="C:nucleus"/>
    <property type="evidence" value="ECO:0007669"/>
    <property type="project" value="UniProtKB-SubCell"/>
</dbReference>
<keyword evidence="2" id="KW-0677">Repeat</keyword>
<evidence type="ECO:0000256" key="2">
    <source>
        <dbReference type="ARBA" id="ARBA00022737"/>
    </source>
</evidence>
<keyword evidence="3" id="KW-0238">DNA-binding</keyword>
<sequence>MEGESAFLPYQNLSKNPPPPPLTAIDRFLLSHENYFPQQKNNNENVFSEISHFVGGNASFSSHANGISWPNLPEPSVMEGFYMNEMQENNGLFDHEKNKVKASGKKVKEGNSSTNYLIKGQWTDEEDMKLLRLVKQFGVRKWAQIAEKMEARAGKQCRERWHNHLRPDIKKDTWSEEEELLLVESHKQLGNKWAEIAKRIPGRTENAIKNHWNATKRRQNSRRNKNKKNQQGDDDTQCERKSSSSRSTVLQDYIISKYFMSDDNSPPTATPFYGGGGGTYSGGGCSSTATTFTGSTPPYSEDDSPSLMTHQTHDEEMNFMQSLFGHNNNITTNGTIETQVVTQDLLNKSSSGLNSFSENPITQCNIESYTPQYYPPDVYLSYLLDGSNYQDCFGCGSMNNTNQGCSTSGGGNIKEVDLMEMINSTNSQLSQAGTFNKTFF</sequence>
<comment type="caution">
    <text evidence="8">The sequence shown here is derived from an EMBL/GenBank/DDBJ whole genome shotgun (WGS) entry which is preliminary data.</text>
</comment>
<feature type="domain" description="HTH myb-type" evidence="7">
    <location>
        <begin position="170"/>
        <end position="220"/>
    </location>
</feature>
<dbReference type="Pfam" id="PF13921">
    <property type="entry name" value="Myb_DNA-bind_6"/>
    <property type="match status" value="1"/>
</dbReference>
<reference evidence="8 9" key="1">
    <citation type="submission" date="2020-09" db="EMBL/GenBank/DDBJ databases">
        <title>De no assembly of potato wild relative species, Solanum commersonii.</title>
        <authorList>
            <person name="Cho K."/>
        </authorList>
    </citation>
    <scope>NUCLEOTIDE SEQUENCE [LARGE SCALE GENOMIC DNA]</scope>
    <source>
        <strain evidence="8">LZ3.2</strain>
        <tissue evidence="8">Leaf</tissue>
    </source>
</reference>
<dbReference type="InterPro" id="IPR050560">
    <property type="entry name" value="MYB_TF"/>
</dbReference>
<dbReference type="SUPFAM" id="SSF46689">
    <property type="entry name" value="Homeodomain-like"/>
    <property type="match status" value="1"/>
</dbReference>
<evidence type="ECO:0000256" key="3">
    <source>
        <dbReference type="ARBA" id="ARBA00023125"/>
    </source>
</evidence>
<comment type="subcellular location">
    <subcellularLocation>
        <location evidence="1">Nucleus</location>
    </subcellularLocation>
</comment>
<gene>
    <name evidence="8" type="ORF">H5410_034434</name>
</gene>
<dbReference type="Proteomes" id="UP000824120">
    <property type="component" value="Chromosome 6"/>
</dbReference>
<name>A0A9J5YTI0_SOLCO</name>
<accession>A0A9J5YTI0</accession>
<dbReference type="InterPro" id="IPR009057">
    <property type="entry name" value="Homeodomain-like_sf"/>
</dbReference>
<evidence type="ECO:0000256" key="4">
    <source>
        <dbReference type="ARBA" id="ARBA00023242"/>
    </source>
</evidence>
<dbReference type="Gene3D" id="1.10.10.60">
    <property type="entry name" value="Homeodomain-like"/>
    <property type="match status" value="2"/>
</dbReference>
<dbReference type="FunFam" id="1.10.10.60:FF:000010">
    <property type="entry name" value="Transcriptional activator Myb isoform A"/>
    <property type="match status" value="1"/>
</dbReference>
<dbReference type="PANTHER" id="PTHR45614">
    <property type="entry name" value="MYB PROTEIN-RELATED"/>
    <property type="match status" value="1"/>
</dbReference>
<evidence type="ECO:0000259" key="7">
    <source>
        <dbReference type="PROSITE" id="PS51294"/>
    </source>
</evidence>
<dbReference type="SMART" id="SM00717">
    <property type="entry name" value="SANT"/>
    <property type="match status" value="2"/>
</dbReference>
<proteinExistence type="predicted"/>
<dbReference type="OrthoDB" id="2143914at2759"/>
<feature type="region of interest" description="Disordered" evidence="5">
    <location>
        <begin position="204"/>
        <end position="247"/>
    </location>
</feature>
<dbReference type="GO" id="GO:0010597">
    <property type="term" value="P:green leaf volatile biosynthetic process"/>
    <property type="evidence" value="ECO:0007669"/>
    <property type="project" value="UniProtKB-ARBA"/>
</dbReference>
<evidence type="ECO:0000259" key="6">
    <source>
        <dbReference type="PROSITE" id="PS50090"/>
    </source>
</evidence>
<evidence type="ECO:0000256" key="1">
    <source>
        <dbReference type="ARBA" id="ARBA00004123"/>
    </source>
</evidence>
<dbReference type="GO" id="GO:0000978">
    <property type="term" value="F:RNA polymerase II cis-regulatory region sequence-specific DNA binding"/>
    <property type="evidence" value="ECO:0007669"/>
    <property type="project" value="TreeGrafter"/>
</dbReference>
<feature type="compositionally biased region" description="Basic residues" evidence="5">
    <location>
        <begin position="214"/>
        <end position="228"/>
    </location>
</feature>
<keyword evidence="9" id="KW-1185">Reference proteome</keyword>
<organism evidence="8 9">
    <name type="scientific">Solanum commersonii</name>
    <name type="common">Commerson's wild potato</name>
    <name type="synonym">Commerson's nightshade</name>
    <dbReference type="NCBI Taxonomy" id="4109"/>
    <lineage>
        <taxon>Eukaryota</taxon>
        <taxon>Viridiplantae</taxon>
        <taxon>Streptophyta</taxon>
        <taxon>Embryophyta</taxon>
        <taxon>Tracheophyta</taxon>
        <taxon>Spermatophyta</taxon>
        <taxon>Magnoliopsida</taxon>
        <taxon>eudicotyledons</taxon>
        <taxon>Gunneridae</taxon>
        <taxon>Pentapetalae</taxon>
        <taxon>asterids</taxon>
        <taxon>lamiids</taxon>
        <taxon>Solanales</taxon>
        <taxon>Solanaceae</taxon>
        <taxon>Solanoideae</taxon>
        <taxon>Solaneae</taxon>
        <taxon>Solanum</taxon>
    </lineage>
</organism>
<protein>
    <submittedName>
        <fullName evidence="8">Uncharacterized protein</fullName>
    </submittedName>
</protein>
<dbReference type="CDD" id="cd00167">
    <property type="entry name" value="SANT"/>
    <property type="match status" value="1"/>
</dbReference>
<dbReference type="InterPro" id="IPR017930">
    <property type="entry name" value="Myb_dom"/>
</dbReference>
<keyword evidence="4" id="KW-0539">Nucleus</keyword>
<feature type="domain" description="HTH myb-type" evidence="7">
    <location>
        <begin position="114"/>
        <end position="169"/>
    </location>
</feature>
<evidence type="ECO:0000313" key="9">
    <source>
        <dbReference type="Proteomes" id="UP000824120"/>
    </source>
</evidence>
<dbReference type="EMBL" id="JACXVP010000006">
    <property type="protein sequence ID" value="KAG5603064.1"/>
    <property type="molecule type" value="Genomic_DNA"/>
</dbReference>
<evidence type="ECO:0000313" key="8">
    <source>
        <dbReference type="EMBL" id="KAG5603064.1"/>
    </source>
</evidence>
<dbReference type="AlphaFoldDB" id="A0A9J5YTI0"/>
<dbReference type="InterPro" id="IPR001005">
    <property type="entry name" value="SANT/Myb"/>
</dbReference>
<evidence type="ECO:0000256" key="5">
    <source>
        <dbReference type="SAM" id="MobiDB-lite"/>
    </source>
</evidence>